<dbReference type="KEGG" id="fsu:Fisuc_1981"/>
<gene>
    <name evidence="1" type="ordered locus">Fisuc_1981</name>
    <name evidence="2" type="ordered locus">FSU_2504</name>
</gene>
<proteinExistence type="predicted"/>
<dbReference type="eggNOG" id="COG1112">
    <property type="taxonomic scope" value="Bacteria"/>
</dbReference>
<dbReference type="HOGENOM" id="CLU_257032_0_0_0"/>
<dbReference type="Proteomes" id="UP000000517">
    <property type="component" value="Chromosome"/>
</dbReference>
<evidence type="ECO:0000313" key="1">
    <source>
        <dbReference type="EMBL" id="ACX75570.1"/>
    </source>
</evidence>
<keyword evidence="4" id="KW-1185">Reference proteome</keyword>
<dbReference type="EMBL" id="CP001792">
    <property type="protein sequence ID" value="ACX75570.1"/>
    <property type="molecule type" value="Genomic_DNA"/>
</dbReference>
<dbReference type="STRING" id="59374.FSU_2504"/>
<name>C9RIU9_FIBSS</name>
<dbReference type="PATRIC" id="fig|59374.8.peg.2400"/>
<dbReference type="RefSeq" id="WP_014546639.1">
    <property type="nucleotide sequence ID" value="NC_013410.1"/>
</dbReference>
<organism evidence="2 3">
    <name type="scientific">Fibrobacter succinogenes (strain ATCC 19169 / S85)</name>
    <dbReference type="NCBI Taxonomy" id="59374"/>
    <lineage>
        <taxon>Bacteria</taxon>
        <taxon>Pseudomonadati</taxon>
        <taxon>Fibrobacterota</taxon>
        <taxon>Fibrobacteria</taxon>
        <taxon>Fibrobacterales</taxon>
        <taxon>Fibrobacteraceae</taxon>
        <taxon>Fibrobacter</taxon>
    </lineage>
</organism>
<accession>C9RIU9</accession>
<reference evidence="3" key="2">
    <citation type="submission" date="2010-08" db="EMBL/GenBank/DDBJ databases">
        <title>Complete sequence of Fibrobacter succinogenes subsp. succinogenes S85.</title>
        <authorList>
            <person name="Durkin A.S."/>
            <person name="Nelson K.E."/>
            <person name="Morrison M."/>
            <person name="Forsberg C.W."/>
            <person name="Wilson D.B."/>
            <person name="Russell J.B."/>
            <person name="Cann I.K.O."/>
            <person name="Mackie R.I."/>
            <person name="White B.A."/>
        </authorList>
    </citation>
    <scope>NUCLEOTIDE SEQUENCE [LARGE SCALE GENOMIC DNA]</scope>
    <source>
        <strain evidence="3">ATCC 19169 / S85</strain>
    </source>
</reference>
<protein>
    <submittedName>
        <fullName evidence="2">Uncharacterized protein</fullName>
    </submittedName>
</protein>
<dbReference type="KEGG" id="fsc:FSU_2504"/>
<evidence type="ECO:0000313" key="2">
    <source>
        <dbReference type="EMBL" id="ADL26648.1"/>
    </source>
</evidence>
<sequence length="1360" mass="154556">MASTSVSATIEKIREEASVFESKDRLLCFSQKNKFQSPLLLDNGDLFFESWQKEPAPRALPQFFPISAKYDEEKQAADLEKFRKVLKSKSEDFCNQDLYIATGFIKWGEKCLAPAILIPLDYDAEHDTVAISARAPIENIALPTLDKSIKFPTALDFFKNGTFAIQKFFDALEKKIASKADWKFTRNGYCVTFYSTNRLLLKKKLTSECWTTAKAANNDFFVATIGNDGFLPVPSSFEEIPYDHVYTPTDHYFPYTTDSQTNKAIIDALNTDVSAYAIQTLPGSEKAKAAVNIVADLIEQKKKVCVVSRRAITKYNFENTWKPPFRSFQGPERDAIKTVLSETRAKLVSYYDAVNYPLKPSGAKLTELLDEIAKLKTVKTKFASDLFKNIENVRYKKFKSMQMSLEQLTQLFFNENGIEIYNAFQGITLPAVSQDRKAQIGEDLEQAKAFIETIKPFAESATKSELYLDGIKLSDLLELVKVFKKNFDSEMPGFEDWDLHSNGWIAYQDDLNDLPSAGAHWSSYRRKGSDIFTDEAIEANIIEVRNEFENSLSSTLKALSDHYRRPKRILLKVFKDPKSITSDEMLLEQVDKLIEIQEYRRKYKDSSVLATHLFGKDWKYEKTDWKDLADKIRHYFVFRARIKNSDQHDYLLQLLSKWHLFKPHAVNLDNIQTSIEELQKKLQSISKSFNLSESMETQNVELWTDKVVHWSKLWNEQDIYLQICEHMENISDSPCENLAQFVKDTKNANKDIAIAFARAWTNSQMQAATAECPDLFSPSAKNRKQLGKQFKTLLDQFCNANFRATHEAVEKNPDLFQSIKLSQTYEQNFDSFDVTLLLDADCITLAEAMPCIYKSKKVILFGNPCAPTLEMLPMDACNMELSSQSIFFKDNVLSAALRKGIPTRVIGYTAQYADPSLFSFANNKIYNNEISQFPNSTLATGKPQTVKTVHDKVLSIAEKAVQHAEKNPSQTLGIVTTSQALSSAIESAIQTLLEKRPSASRFFTQGNLTNKFYVKTIERAVDMYRDTIFVCADSDSLTNVTGICKLSICTTLAKHSLCLFLSEEESGKLASAKHSLFQEWVNALKSNSSFKNSNVNELSDSIFNKQIKEALTKESIAIKDSFANGNIPVGPVVIDANNSKRFLAVIESDCTCGNYKESIEDREYTRPNTLSRLGWKVLRMWLPLWNISNEDEKENLIATIAIEQSVAPPPQEDIPLDEAEQSTTINIEPYCVKHPASAEANLPLTEIAAEKLIEELKFYVDSESPIHGELLLQRILELHHVERTSAKTNAILSEAIKQALHQKQFIKTGPFFYSLTNKNVVLRDRSKRPDSERKMAYVPPEERTLLKRDDYSIKQALGVM</sequence>
<reference evidence="1 4" key="1">
    <citation type="submission" date="2009-10" db="EMBL/GenBank/DDBJ databases">
        <title>Complete sequence of Fibrobacter succinogenes subsp. succinogenes S85.</title>
        <authorList>
            <consortium name="US DOE Joint Genome Institute"/>
            <person name="Lucas S."/>
            <person name="Copeland A."/>
            <person name="Lapidus A."/>
            <person name="Glavina del Rio T."/>
            <person name="Tice H."/>
            <person name="Bruce D."/>
            <person name="Goodwin L."/>
            <person name="Pitluck S."/>
            <person name="Chertkov O."/>
            <person name="Detter J.C."/>
            <person name="Han C."/>
            <person name="Tapia R."/>
            <person name="Larimer F."/>
            <person name="Land M."/>
            <person name="Hauser L."/>
            <person name="Kyrpides N."/>
            <person name="Mikhailova N."/>
            <person name="Weimer P.J."/>
            <person name="Stevenson D.M."/>
            <person name="Boyum J."/>
            <person name="Brumm P.I."/>
            <person name="Mead D."/>
        </authorList>
    </citation>
    <scope>NUCLEOTIDE SEQUENCE [LARGE SCALE GENOMIC DNA]</scope>
    <source>
        <strain evidence="4">ATCC 19169 / S85</strain>
        <strain evidence="1">S85</strain>
    </source>
</reference>
<reference evidence="2" key="3">
    <citation type="submission" date="2010-08" db="EMBL/GenBank/DDBJ databases">
        <authorList>
            <person name="Durkin A.S."/>
            <person name="Nelson K.E."/>
            <person name="Morrison M."/>
            <person name="Forsberg C.W."/>
            <person name="Wilson D.B."/>
            <person name="Russell J.B."/>
            <person name="Cann I.K.O."/>
            <person name="Mackie R.I."/>
            <person name="White B.A."/>
        </authorList>
    </citation>
    <scope>NUCLEOTIDE SEQUENCE</scope>
    <source>
        <strain evidence="2">S85</strain>
    </source>
</reference>
<dbReference type="Proteomes" id="UP000001497">
    <property type="component" value="Chromosome"/>
</dbReference>
<evidence type="ECO:0000313" key="4">
    <source>
        <dbReference type="Proteomes" id="UP000001497"/>
    </source>
</evidence>
<evidence type="ECO:0000313" key="3">
    <source>
        <dbReference type="Proteomes" id="UP000000517"/>
    </source>
</evidence>
<dbReference type="EMBL" id="CP002158">
    <property type="protein sequence ID" value="ADL26648.1"/>
    <property type="molecule type" value="Genomic_DNA"/>
</dbReference>
<dbReference type="OrthoDB" id="9757629at2"/>